<accession>A0A4Y2FPQ6</accession>
<gene>
    <name evidence="1" type="ORF">AVEN_79992_1</name>
</gene>
<evidence type="ECO:0000313" key="1">
    <source>
        <dbReference type="EMBL" id="GBM42468.1"/>
    </source>
</evidence>
<evidence type="ECO:0000313" key="2">
    <source>
        <dbReference type="Proteomes" id="UP000499080"/>
    </source>
</evidence>
<reference evidence="1 2" key="1">
    <citation type="journal article" date="2019" name="Sci. Rep.">
        <title>Orb-weaving spider Araneus ventricosus genome elucidates the spidroin gene catalogue.</title>
        <authorList>
            <person name="Kono N."/>
            <person name="Nakamura H."/>
            <person name="Ohtoshi R."/>
            <person name="Moran D.A.P."/>
            <person name="Shinohara A."/>
            <person name="Yoshida Y."/>
            <person name="Fujiwara M."/>
            <person name="Mori M."/>
            <person name="Tomita M."/>
            <person name="Arakawa K."/>
        </authorList>
    </citation>
    <scope>NUCLEOTIDE SEQUENCE [LARGE SCALE GENOMIC DNA]</scope>
</reference>
<organism evidence="1 2">
    <name type="scientific">Araneus ventricosus</name>
    <name type="common">Orbweaver spider</name>
    <name type="synonym">Epeira ventricosa</name>
    <dbReference type="NCBI Taxonomy" id="182803"/>
    <lineage>
        <taxon>Eukaryota</taxon>
        <taxon>Metazoa</taxon>
        <taxon>Ecdysozoa</taxon>
        <taxon>Arthropoda</taxon>
        <taxon>Chelicerata</taxon>
        <taxon>Arachnida</taxon>
        <taxon>Araneae</taxon>
        <taxon>Araneomorphae</taxon>
        <taxon>Entelegynae</taxon>
        <taxon>Araneoidea</taxon>
        <taxon>Araneidae</taxon>
        <taxon>Araneus</taxon>
    </lineage>
</organism>
<name>A0A4Y2FPQ6_ARAVE</name>
<comment type="caution">
    <text evidence="1">The sequence shown here is derived from an EMBL/GenBank/DDBJ whole genome shotgun (WGS) entry which is preliminary data.</text>
</comment>
<dbReference type="AlphaFoldDB" id="A0A4Y2FPQ6"/>
<protein>
    <submittedName>
        <fullName evidence="1">Uncharacterized protein</fullName>
    </submittedName>
</protein>
<proteinExistence type="predicted"/>
<sequence length="227" mass="25190">MALLGQQRFLVVQLGYSTSWVGQRITLVAPNQSALLGQQRVQVGQLDILLPGMNSGAFLVAPRQYAGSVTTLLGQQRIPVGKQCPHHRFALADTVLLLLSQKLSLQKSVLPPYTSHFESPGEGRQATPNCQIFKTGKGTVRIKTFLAKESQPCQLEPQWKERALTAHILPNQNEAALSLTKERVSTLIGKKGDFKKFIVPNPSKGKGRRRVKSIWSTSCLTRFFWSK</sequence>
<keyword evidence="2" id="KW-1185">Reference proteome</keyword>
<dbReference type="Proteomes" id="UP000499080">
    <property type="component" value="Unassembled WGS sequence"/>
</dbReference>
<dbReference type="EMBL" id="BGPR01000997">
    <property type="protein sequence ID" value="GBM42468.1"/>
    <property type="molecule type" value="Genomic_DNA"/>
</dbReference>